<organism evidence="2 3">
    <name type="scientific">Archangium gephyra</name>
    <dbReference type="NCBI Taxonomy" id="48"/>
    <lineage>
        <taxon>Bacteria</taxon>
        <taxon>Pseudomonadati</taxon>
        <taxon>Myxococcota</taxon>
        <taxon>Myxococcia</taxon>
        <taxon>Myxococcales</taxon>
        <taxon>Cystobacterineae</taxon>
        <taxon>Archangiaceae</taxon>
        <taxon>Archangium</taxon>
    </lineage>
</organism>
<dbReference type="EMBL" id="QFQP01000037">
    <property type="protein sequence ID" value="PZR06592.1"/>
    <property type="molecule type" value="Genomic_DNA"/>
</dbReference>
<proteinExistence type="predicted"/>
<feature type="chain" id="PRO_5015876109" description="Lipoprotein" evidence="1">
    <location>
        <begin position="28"/>
        <end position="135"/>
    </location>
</feature>
<comment type="caution">
    <text evidence="2">The sequence shown here is derived from an EMBL/GenBank/DDBJ whole genome shotgun (WGS) entry which is preliminary data.</text>
</comment>
<accession>A0A2W5SUW5</accession>
<dbReference type="AlphaFoldDB" id="A0A2W5SUW5"/>
<protein>
    <recommendedName>
        <fullName evidence="4">Lipoprotein</fullName>
    </recommendedName>
</protein>
<evidence type="ECO:0000313" key="3">
    <source>
        <dbReference type="Proteomes" id="UP000249061"/>
    </source>
</evidence>
<dbReference type="Proteomes" id="UP000249061">
    <property type="component" value="Unassembled WGS sequence"/>
</dbReference>
<sequence length="135" mass="14663">MQRVSRRAYLFLLFFVASCQLKCPSSAGGNCDPRNFDCPGDYYCAQIEICTKQCEQTSDCWIPSNNGCRYGEGPVPGTKLSDGGVFQDVDDEGYCTDSRALECIGGYCIPPGFPTDDMYGPSPNKGNRSQGPGVK</sequence>
<evidence type="ECO:0000313" key="2">
    <source>
        <dbReference type="EMBL" id="PZR06592.1"/>
    </source>
</evidence>
<dbReference type="PROSITE" id="PS51257">
    <property type="entry name" value="PROKAR_LIPOPROTEIN"/>
    <property type="match status" value="1"/>
</dbReference>
<keyword evidence="1" id="KW-0732">Signal</keyword>
<gene>
    <name evidence="2" type="ORF">DI536_29995</name>
</gene>
<reference evidence="2 3" key="1">
    <citation type="submission" date="2017-08" db="EMBL/GenBank/DDBJ databases">
        <title>Infants hospitalized years apart are colonized by the same room-sourced microbial strains.</title>
        <authorList>
            <person name="Brooks B."/>
            <person name="Olm M.R."/>
            <person name="Firek B.A."/>
            <person name="Baker R."/>
            <person name="Thomas B.C."/>
            <person name="Morowitz M.J."/>
            <person name="Banfield J.F."/>
        </authorList>
    </citation>
    <scope>NUCLEOTIDE SEQUENCE [LARGE SCALE GENOMIC DNA]</scope>
    <source>
        <strain evidence="2">S2_003_000_R2_14</strain>
    </source>
</reference>
<evidence type="ECO:0000256" key="1">
    <source>
        <dbReference type="SAM" id="SignalP"/>
    </source>
</evidence>
<evidence type="ECO:0008006" key="4">
    <source>
        <dbReference type="Google" id="ProtNLM"/>
    </source>
</evidence>
<name>A0A2W5SUW5_9BACT</name>
<feature type="signal peptide" evidence="1">
    <location>
        <begin position="1"/>
        <end position="27"/>
    </location>
</feature>